<dbReference type="RefSeq" id="WP_106195201.1">
    <property type="nucleotide sequence ID" value="NZ_PVTF01000017.1"/>
</dbReference>
<keyword evidence="3" id="KW-0804">Transcription</keyword>
<evidence type="ECO:0000259" key="6">
    <source>
        <dbReference type="PROSITE" id="PS50977"/>
    </source>
</evidence>
<proteinExistence type="predicted"/>
<dbReference type="EMBL" id="PVTF01000017">
    <property type="protein sequence ID" value="PRY34342.1"/>
    <property type="molecule type" value="Genomic_DNA"/>
</dbReference>
<evidence type="ECO:0000256" key="4">
    <source>
        <dbReference type="PROSITE-ProRule" id="PRU00335"/>
    </source>
</evidence>
<evidence type="ECO:0000256" key="5">
    <source>
        <dbReference type="SAM" id="MobiDB-lite"/>
    </source>
</evidence>
<keyword evidence="1" id="KW-0805">Transcription regulation</keyword>
<dbReference type="Proteomes" id="UP000239494">
    <property type="component" value="Unassembled WGS sequence"/>
</dbReference>
<dbReference type="InterPro" id="IPR054156">
    <property type="entry name" value="YxaF_TetR_C"/>
</dbReference>
<feature type="region of interest" description="Disordered" evidence="5">
    <location>
        <begin position="180"/>
        <end position="201"/>
    </location>
</feature>
<dbReference type="InterPro" id="IPR036271">
    <property type="entry name" value="Tet_transcr_reg_TetR-rel_C_sf"/>
</dbReference>
<name>A0A2T0SLQ6_9PSEU</name>
<evidence type="ECO:0000256" key="1">
    <source>
        <dbReference type="ARBA" id="ARBA00023015"/>
    </source>
</evidence>
<evidence type="ECO:0000256" key="3">
    <source>
        <dbReference type="ARBA" id="ARBA00023163"/>
    </source>
</evidence>
<dbReference type="PROSITE" id="PS50977">
    <property type="entry name" value="HTH_TETR_2"/>
    <property type="match status" value="1"/>
</dbReference>
<reference evidence="7 8" key="1">
    <citation type="submission" date="2018-03" db="EMBL/GenBank/DDBJ databases">
        <title>Genomic Encyclopedia of Archaeal and Bacterial Type Strains, Phase II (KMG-II): from individual species to whole genera.</title>
        <authorList>
            <person name="Goeker M."/>
        </authorList>
    </citation>
    <scope>NUCLEOTIDE SEQUENCE [LARGE SCALE GENOMIC DNA]</scope>
    <source>
        <strain evidence="7 8">DSM 44720</strain>
    </source>
</reference>
<dbReference type="OrthoDB" id="4567939at2"/>
<dbReference type="Pfam" id="PF00440">
    <property type="entry name" value="TetR_N"/>
    <property type="match status" value="1"/>
</dbReference>
<dbReference type="SUPFAM" id="SSF46689">
    <property type="entry name" value="Homeodomain-like"/>
    <property type="match status" value="1"/>
</dbReference>
<feature type="domain" description="HTH tetR-type" evidence="6">
    <location>
        <begin position="3"/>
        <end position="63"/>
    </location>
</feature>
<evidence type="ECO:0000313" key="8">
    <source>
        <dbReference type="Proteomes" id="UP000239494"/>
    </source>
</evidence>
<keyword evidence="2 4" id="KW-0238">DNA-binding</keyword>
<keyword evidence="8" id="KW-1185">Reference proteome</keyword>
<dbReference type="Pfam" id="PF21993">
    <property type="entry name" value="TetR_C_13_2"/>
    <property type="match status" value="1"/>
</dbReference>
<accession>A0A2T0SLQ6</accession>
<comment type="caution">
    <text evidence="7">The sequence shown here is derived from an EMBL/GenBank/DDBJ whole genome shotgun (WGS) entry which is preliminary data.</text>
</comment>
<feature type="DNA-binding region" description="H-T-H motif" evidence="4">
    <location>
        <begin position="26"/>
        <end position="45"/>
    </location>
</feature>
<evidence type="ECO:0000256" key="2">
    <source>
        <dbReference type="ARBA" id="ARBA00023125"/>
    </source>
</evidence>
<dbReference type="AlphaFoldDB" id="A0A2T0SLQ6"/>
<dbReference type="Gene3D" id="1.10.357.10">
    <property type="entry name" value="Tetracycline Repressor, domain 2"/>
    <property type="match status" value="1"/>
</dbReference>
<protein>
    <submittedName>
        <fullName evidence="7">TetR family transcriptional regulator</fullName>
    </submittedName>
</protein>
<dbReference type="GO" id="GO:0003677">
    <property type="term" value="F:DNA binding"/>
    <property type="evidence" value="ECO:0007669"/>
    <property type="project" value="UniProtKB-UniRule"/>
</dbReference>
<dbReference type="PANTHER" id="PTHR47506">
    <property type="entry name" value="TRANSCRIPTIONAL REGULATORY PROTEIN"/>
    <property type="match status" value="1"/>
</dbReference>
<gene>
    <name evidence="7" type="ORF">CLV43_117116</name>
</gene>
<sequence>MTAGPRERLIDSTIALIRRRGVHATGLTDLLNHSGTARQSIYQHFPGGKAELVEQATQEAGRQMVALLDTLGDEPLQLVDGLISWWEQQLASSSYDAGCPIVAAALSPTPAAGRVFAAWENRLGGVLVQSGLDQTVAASLATFTLSALEGAIVLSRAAQSTRPLDEARTQLTLLLKAHLGPRATTTSHPEPDADDAPMTAPIPILRGYQHPADARDRRDNLHG</sequence>
<evidence type="ECO:0000313" key="7">
    <source>
        <dbReference type="EMBL" id="PRY34342.1"/>
    </source>
</evidence>
<dbReference type="InterPro" id="IPR009057">
    <property type="entry name" value="Homeodomain-like_sf"/>
</dbReference>
<dbReference type="SUPFAM" id="SSF48498">
    <property type="entry name" value="Tetracyclin repressor-like, C-terminal domain"/>
    <property type="match status" value="1"/>
</dbReference>
<dbReference type="PANTHER" id="PTHR47506:SF3">
    <property type="entry name" value="HTH-TYPE TRANSCRIPTIONAL REGULATOR LMRA"/>
    <property type="match status" value="1"/>
</dbReference>
<organism evidence="7 8">
    <name type="scientific">Umezawaea tangerina</name>
    <dbReference type="NCBI Taxonomy" id="84725"/>
    <lineage>
        <taxon>Bacteria</taxon>
        <taxon>Bacillati</taxon>
        <taxon>Actinomycetota</taxon>
        <taxon>Actinomycetes</taxon>
        <taxon>Pseudonocardiales</taxon>
        <taxon>Pseudonocardiaceae</taxon>
        <taxon>Umezawaea</taxon>
    </lineage>
</organism>
<dbReference type="InterPro" id="IPR001647">
    <property type="entry name" value="HTH_TetR"/>
</dbReference>